<comment type="similarity">
    <text evidence="1 6">Belongs to the methyltransferase superfamily.</text>
</comment>
<dbReference type="PANTHER" id="PTHR12315:SF0">
    <property type="entry name" value="7SK SNRNA METHYLPHOSPHATE CAPPING ENZYME"/>
    <property type="match status" value="1"/>
</dbReference>
<protein>
    <recommendedName>
        <fullName evidence="6">RNA methyltransferase</fullName>
        <ecNumber evidence="6">2.1.1.-</ecNumber>
    </recommendedName>
</protein>
<dbReference type="GO" id="GO:0017069">
    <property type="term" value="F:snRNA binding"/>
    <property type="evidence" value="ECO:0007669"/>
    <property type="project" value="TreeGrafter"/>
</dbReference>
<dbReference type="Gene3D" id="3.40.50.150">
    <property type="entry name" value="Vaccinia Virus protein VP39"/>
    <property type="match status" value="1"/>
</dbReference>
<keyword evidence="4 5" id="KW-0949">S-adenosyl-L-methionine</keyword>
<dbReference type="Proteomes" id="UP000887577">
    <property type="component" value="Unplaced"/>
</dbReference>
<dbReference type="PROSITE" id="PS51515">
    <property type="entry name" value="BIN3_SAM"/>
    <property type="match status" value="1"/>
</dbReference>
<feature type="region of interest" description="Disordered" evidence="7">
    <location>
        <begin position="1"/>
        <end position="95"/>
    </location>
</feature>
<dbReference type="Pfam" id="PF06859">
    <property type="entry name" value="Bin3"/>
    <property type="match status" value="1"/>
</dbReference>
<dbReference type="InterPro" id="IPR024160">
    <property type="entry name" value="BIN3_SAM-bd_dom"/>
</dbReference>
<sequence length="399" mass="46153">MSDAPGTSVPAPHRPFKRKAGSFYNGSKRLRCGPNSYLIVGNKHDPLNLESDEPEPFKEPCPPSPVDETDPLCLKSPPRSAKKKKKKHEKPQFEDGMNPVFVSQRRFSVVQQKIKQSYLQQQTSQSNVMETSSAPKIQEQKTVANNYKYRFGNFNRYYGNMPMDALLDNRLNFLCKDMFVDKDVLDIGCNSGLLTISIAREFLPKRIIGMDIDGHLIRAAQHNIRYFCDRDMKFMHRFPMSFPHCFGPITAPVYPHTLNESTEFPHNIKFICDNYVLENDDILEKVEQEYDIIILLSTTKWIHLNNGDEGLKRAFKRIHRQLRPNGKFILEILTFDGYRRSANTCNILKNNFDKIAFKPDQFADYLLSDEIGFRHYEDVGLAYAGFKGPLLIFFKENEM</sequence>
<evidence type="ECO:0000256" key="1">
    <source>
        <dbReference type="ARBA" id="ARBA00008361"/>
    </source>
</evidence>
<evidence type="ECO:0000256" key="2">
    <source>
        <dbReference type="ARBA" id="ARBA00022603"/>
    </source>
</evidence>
<organism evidence="9 10">
    <name type="scientific">Panagrolaimus superbus</name>
    <dbReference type="NCBI Taxonomy" id="310955"/>
    <lineage>
        <taxon>Eukaryota</taxon>
        <taxon>Metazoa</taxon>
        <taxon>Ecdysozoa</taxon>
        <taxon>Nematoda</taxon>
        <taxon>Chromadorea</taxon>
        <taxon>Rhabditida</taxon>
        <taxon>Tylenchina</taxon>
        <taxon>Panagrolaimomorpha</taxon>
        <taxon>Panagrolaimoidea</taxon>
        <taxon>Panagrolaimidae</taxon>
        <taxon>Panagrolaimus</taxon>
    </lineage>
</organism>
<dbReference type="GO" id="GO:0008173">
    <property type="term" value="F:RNA methyltransferase activity"/>
    <property type="evidence" value="ECO:0007669"/>
    <property type="project" value="UniProtKB-UniRule"/>
</dbReference>
<feature type="domain" description="Bin3-type SAM" evidence="8">
    <location>
        <begin position="168"/>
        <end position="399"/>
    </location>
</feature>
<dbReference type="EC" id="2.1.1.-" evidence="6"/>
<reference evidence="10" key="1">
    <citation type="submission" date="2022-11" db="UniProtKB">
        <authorList>
            <consortium name="WormBaseParasite"/>
        </authorList>
    </citation>
    <scope>IDENTIFICATION</scope>
</reference>
<dbReference type="AlphaFoldDB" id="A0A914Y1M3"/>
<evidence type="ECO:0000313" key="10">
    <source>
        <dbReference type="WBParaSite" id="PSU_v2.g12681.t1"/>
    </source>
</evidence>
<proteinExistence type="inferred from homology"/>
<dbReference type="GO" id="GO:0032259">
    <property type="term" value="P:methylation"/>
    <property type="evidence" value="ECO:0007669"/>
    <property type="project" value="UniProtKB-KW"/>
</dbReference>
<evidence type="ECO:0000256" key="3">
    <source>
        <dbReference type="ARBA" id="ARBA00022679"/>
    </source>
</evidence>
<feature type="compositionally biased region" description="Basic residues" evidence="7">
    <location>
        <begin position="80"/>
        <end position="89"/>
    </location>
</feature>
<dbReference type="Pfam" id="PF06325">
    <property type="entry name" value="PrmA"/>
    <property type="match status" value="1"/>
</dbReference>
<evidence type="ECO:0000256" key="7">
    <source>
        <dbReference type="SAM" id="MobiDB-lite"/>
    </source>
</evidence>
<evidence type="ECO:0000256" key="4">
    <source>
        <dbReference type="ARBA" id="ARBA00022691"/>
    </source>
</evidence>
<dbReference type="WBParaSite" id="PSU_v2.g12681.t1">
    <property type="protein sequence ID" value="PSU_v2.g12681.t1"/>
    <property type="gene ID" value="PSU_v2.g12681"/>
</dbReference>
<keyword evidence="3 6" id="KW-0808">Transferase</keyword>
<evidence type="ECO:0000256" key="5">
    <source>
        <dbReference type="PROSITE-ProRule" id="PRU00848"/>
    </source>
</evidence>
<evidence type="ECO:0000256" key="6">
    <source>
        <dbReference type="RuleBase" id="RU367087"/>
    </source>
</evidence>
<dbReference type="InterPro" id="IPR039772">
    <property type="entry name" value="Bin3-like"/>
</dbReference>
<evidence type="ECO:0000313" key="9">
    <source>
        <dbReference type="Proteomes" id="UP000887577"/>
    </source>
</evidence>
<name>A0A914Y1M3_9BILA</name>
<evidence type="ECO:0000259" key="8">
    <source>
        <dbReference type="PROSITE" id="PS51515"/>
    </source>
</evidence>
<dbReference type="InterPro" id="IPR029063">
    <property type="entry name" value="SAM-dependent_MTases_sf"/>
</dbReference>
<keyword evidence="2 6" id="KW-0489">Methyltransferase</keyword>
<dbReference type="PANTHER" id="PTHR12315">
    <property type="entry name" value="BICOID-INTERACTING PROTEIN RELATED"/>
    <property type="match status" value="1"/>
</dbReference>
<dbReference type="CDD" id="cd02440">
    <property type="entry name" value="AdoMet_MTases"/>
    <property type="match status" value="1"/>
</dbReference>
<dbReference type="SUPFAM" id="SSF53335">
    <property type="entry name" value="S-adenosyl-L-methionine-dependent methyltransferases"/>
    <property type="match status" value="1"/>
</dbReference>
<accession>A0A914Y1M3</accession>
<dbReference type="GO" id="GO:0008171">
    <property type="term" value="F:O-methyltransferase activity"/>
    <property type="evidence" value="ECO:0007669"/>
    <property type="project" value="UniProtKB-UniRule"/>
</dbReference>
<keyword evidence="9" id="KW-1185">Reference proteome</keyword>
<dbReference type="InterPro" id="IPR010675">
    <property type="entry name" value="Bin3_C"/>
</dbReference>
<dbReference type="GO" id="GO:0040031">
    <property type="term" value="P:snRNA modification"/>
    <property type="evidence" value="ECO:0007669"/>
    <property type="project" value="TreeGrafter"/>
</dbReference>